<protein>
    <recommendedName>
        <fullName evidence="12 13">DNA primase</fullName>
        <ecNumber evidence="12">2.7.7.101</ecNumber>
    </recommendedName>
</protein>
<evidence type="ECO:0000313" key="16">
    <source>
        <dbReference type="EMBL" id="GGG65105.1"/>
    </source>
</evidence>
<dbReference type="RefSeq" id="WP_188552427.1">
    <property type="nucleotide sequence ID" value="NZ_BMGT01000001.1"/>
</dbReference>
<dbReference type="InterPro" id="IPR034151">
    <property type="entry name" value="TOPRIM_DnaG_bac"/>
</dbReference>
<keyword evidence="17" id="KW-1185">Reference proteome</keyword>
<keyword evidence="6 12" id="KW-0479">Metal-binding</keyword>
<dbReference type="InterPro" id="IPR019475">
    <property type="entry name" value="DNA_primase_DnaB-bd"/>
</dbReference>
<dbReference type="InterPro" id="IPR006171">
    <property type="entry name" value="TOPRIM_dom"/>
</dbReference>
<dbReference type="SUPFAM" id="SSF57783">
    <property type="entry name" value="Zinc beta-ribbon"/>
    <property type="match status" value="1"/>
</dbReference>
<dbReference type="AlphaFoldDB" id="A0A917LY87"/>
<evidence type="ECO:0000256" key="11">
    <source>
        <dbReference type="ARBA" id="ARBA00023163"/>
    </source>
</evidence>
<reference evidence="16" key="2">
    <citation type="submission" date="2020-09" db="EMBL/GenBank/DDBJ databases">
        <authorList>
            <person name="Sun Q."/>
            <person name="Zhou Y."/>
        </authorList>
    </citation>
    <scope>NUCLEOTIDE SEQUENCE</scope>
    <source>
        <strain evidence="16">CGMCC 1.12997</strain>
    </source>
</reference>
<dbReference type="InterPro" id="IPR036977">
    <property type="entry name" value="DNA_primase_Znf_CHC2"/>
</dbReference>
<dbReference type="GO" id="GO:1990077">
    <property type="term" value="C:primosome complex"/>
    <property type="evidence" value="ECO:0007669"/>
    <property type="project" value="UniProtKB-KW"/>
</dbReference>
<evidence type="ECO:0000256" key="14">
    <source>
        <dbReference type="PIRSR" id="PIRSR002811-1"/>
    </source>
</evidence>
<dbReference type="PROSITE" id="PS50880">
    <property type="entry name" value="TOPRIM"/>
    <property type="match status" value="1"/>
</dbReference>
<keyword evidence="3 12" id="KW-0808">Transferase</keyword>
<dbReference type="GO" id="GO:0008270">
    <property type="term" value="F:zinc ion binding"/>
    <property type="evidence" value="ECO:0007669"/>
    <property type="project" value="UniProtKB-UniRule"/>
</dbReference>
<dbReference type="Gene3D" id="3.90.580.10">
    <property type="entry name" value="Zinc finger, CHC2-type domain"/>
    <property type="match status" value="1"/>
</dbReference>
<keyword evidence="5 12" id="KW-0235">DNA replication</keyword>
<dbReference type="Gene3D" id="3.90.980.10">
    <property type="entry name" value="DNA primase, catalytic core, N-terminal domain"/>
    <property type="match status" value="1"/>
</dbReference>
<gene>
    <name evidence="12" type="primary">dnaG</name>
    <name evidence="16" type="ORF">GCM10011585_03410</name>
</gene>
<keyword evidence="4 12" id="KW-0548">Nucleotidyltransferase</keyword>
<comment type="domain">
    <text evidence="12">Contains an N-terminal zinc-binding domain, a central core domain that contains the primase activity, and a C-terminal DnaB-binding domain.</text>
</comment>
<feature type="zinc finger region" description="CHC2-type" evidence="12 14">
    <location>
        <begin position="37"/>
        <end position="61"/>
    </location>
</feature>
<evidence type="ECO:0000259" key="15">
    <source>
        <dbReference type="PROSITE" id="PS50880"/>
    </source>
</evidence>
<evidence type="ECO:0000256" key="6">
    <source>
        <dbReference type="ARBA" id="ARBA00022723"/>
    </source>
</evidence>
<dbReference type="PANTHER" id="PTHR30313:SF2">
    <property type="entry name" value="DNA PRIMASE"/>
    <property type="match status" value="1"/>
</dbReference>
<dbReference type="GO" id="GO:0003677">
    <property type="term" value="F:DNA binding"/>
    <property type="evidence" value="ECO:0007669"/>
    <property type="project" value="UniProtKB-KW"/>
</dbReference>
<dbReference type="InterPro" id="IPR013264">
    <property type="entry name" value="DNAG_N"/>
</dbReference>
<dbReference type="Pfam" id="PF13155">
    <property type="entry name" value="Toprim_2"/>
    <property type="match status" value="1"/>
</dbReference>
<comment type="similarity">
    <text evidence="12 13">Belongs to the DnaG primase family.</text>
</comment>
<comment type="caution">
    <text evidence="16">The sequence shown here is derived from an EMBL/GenBank/DDBJ whole genome shotgun (WGS) entry which is preliminary data.</text>
</comment>
<comment type="cofactor">
    <cofactor evidence="12 13 14">
        <name>Zn(2+)</name>
        <dbReference type="ChEBI" id="CHEBI:29105"/>
    </cofactor>
    <text evidence="12 13 14">Binds 1 zinc ion per monomer.</text>
</comment>
<dbReference type="SUPFAM" id="SSF56731">
    <property type="entry name" value="DNA primase core"/>
    <property type="match status" value="1"/>
</dbReference>
<dbReference type="EC" id="2.7.7.101" evidence="12"/>
<keyword evidence="7 12" id="KW-0863">Zinc-finger</keyword>
<evidence type="ECO:0000256" key="10">
    <source>
        <dbReference type="ARBA" id="ARBA00023125"/>
    </source>
</evidence>
<dbReference type="SMART" id="SM00400">
    <property type="entry name" value="ZnF_CHCC"/>
    <property type="match status" value="1"/>
</dbReference>
<keyword evidence="8 12" id="KW-0862">Zinc</keyword>
<comment type="catalytic activity">
    <reaction evidence="12">
        <text>ssDNA + n NTP = ssDNA/pppN(pN)n-1 hybrid + (n-1) diphosphate.</text>
        <dbReference type="EC" id="2.7.7.101"/>
    </reaction>
</comment>
<dbReference type="NCBIfam" id="TIGR01391">
    <property type="entry name" value="dnaG"/>
    <property type="match status" value="1"/>
</dbReference>
<sequence>MSDNFAQTVKQQADIVKIIGDYVKLRKTGAQNYTGLCPFHKEKTGSFSVNANHGYFYCFGCHEKGDVFTFVMKLENVSFPEAIRTVAAKCGIPLPKREFSSPEEAREAGLRRQLIDIHEAATQYFEAQLKSPEAARAREYLSGRGVTPETITKFRIGYAPDDFNDMRDRLKPHFNEEAMRASGLFSAKEQADGTHGQLYARFRKRITFPIANEQGKTIAFTARALDSQDEKGRDIAKYMNSPETPLYTKGQVLFNLDKAKADMRNHDFALLVEGQMDCISVYMAGVHNVLATSGTAFTEMQVRLLSRFTKRVVVNFDPDTAGANAAEKSIALLTEEDFEVKVVALEGGLDPDRFVREQGIQAYLAALRGAKRHSDYLIDRARQLFPARTADAKVKALNFLLPHIRRMPNRIHRDEFAADAAQKLGIDSQIFRQEIKQAAAQRVESVRSHTADPASENERILLRALVLPESDPARVLAADQLSQHPEWYENLPAAAVMETLANAPVPPNPLDAATDPQSHTLLALALQHHEDPAEAPHDAQTMTEQVEHALHALETRRLERRQREVRSLIAEADRRGDHAILAQLTAEKLQIDRALRQR</sequence>
<evidence type="ECO:0000313" key="17">
    <source>
        <dbReference type="Proteomes" id="UP000647241"/>
    </source>
</evidence>
<organism evidence="16 17">
    <name type="scientific">Edaphobacter dinghuensis</name>
    <dbReference type="NCBI Taxonomy" id="1560005"/>
    <lineage>
        <taxon>Bacteria</taxon>
        <taxon>Pseudomonadati</taxon>
        <taxon>Acidobacteriota</taxon>
        <taxon>Terriglobia</taxon>
        <taxon>Terriglobales</taxon>
        <taxon>Acidobacteriaceae</taxon>
        <taxon>Edaphobacter</taxon>
    </lineage>
</organism>
<evidence type="ECO:0000256" key="5">
    <source>
        <dbReference type="ARBA" id="ARBA00022705"/>
    </source>
</evidence>
<evidence type="ECO:0000256" key="7">
    <source>
        <dbReference type="ARBA" id="ARBA00022771"/>
    </source>
</evidence>
<keyword evidence="1 12" id="KW-0240">DNA-directed RNA polymerase</keyword>
<evidence type="ECO:0000256" key="4">
    <source>
        <dbReference type="ARBA" id="ARBA00022695"/>
    </source>
</evidence>
<comment type="function">
    <text evidence="12 13">RNA polymerase that catalyzes the synthesis of short RNA molecules used as primers for DNA polymerase during DNA replication.</text>
</comment>
<dbReference type="GO" id="GO:0000428">
    <property type="term" value="C:DNA-directed RNA polymerase complex"/>
    <property type="evidence" value="ECO:0007669"/>
    <property type="project" value="UniProtKB-KW"/>
</dbReference>
<feature type="domain" description="Toprim" evidence="15">
    <location>
        <begin position="267"/>
        <end position="348"/>
    </location>
</feature>
<reference evidence="16" key="1">
    <citation type="journal article" date="2014" name="Int. J. Syst. Evol. Microbiol.">
        <title>Complete genome sequence of Corynebacterium casei LMG S-19264T (=DSM 44701T), isolated from a smear-ripened cheese.</title>
        <authorList>
            <consortium name="US DOE Joint Genome Institute (JGI-PGF)"/>
            <person name="Walter F."/>
            <person name="Albersmeier A."/>
            <person name="Kalinowski J."/>
            <person name="Ruckert C."/>
        </authorList>
    </citation>
    <scope>NUCLEOTIDE SEQUENCE</scope>
    <source>
        <strain evidence="16">CGMCC 1.12997</strain>
    </source>
</reference>
<dbReference type="Gene3D" id="3.40.1360.10">
    <property type="match status" value="1"/>
</dbReference>
<dbReference type="GO" id="GO:0005737">
    <property type="term" value="C:cytoplasm"/>
    <property type="evidence" value="ECO:0007669"/>
    <property type="project" value="TreeGrafter"/>
</dbReference>
<keyword evidence="10 12" id="KW-0238">DNA-binding</keyword>
<dbReference type="FunFam" id="3.90.580.10:FF:000001">
    <property type="entry name" value="DNA primase"/>
    <property type="match status" value="1"/>
</dbReference>
<dbReference type="HAMAP" id="MF_00974">
    <property type="entry name" value="DNA_primase_DnaG"/>
    <property type="match status" value="1"/>
</dbReference>
<dbReference type="GO" id="GO:0003899">
    <property type="term" value="F:DNA-directed RNA polymerase activity"/>
    <property type="evidence" value="ECO:0007669"/>
    <property type="project" value="UniProtKB-UniRule"/>
</dbReference>
<dbReference type="Pfam" id="PF10410">
    <property type="entry name" value="DnaB_bind"/>
    <property type="match status" value="1"/>
</dbReference>
<evidence type="ECO:0000256" key="3">
    <source>
        <dbReference type="ARBA" id="ARBA00022679"/>
    </source>
</evidence>
<dbReference type="PIRSF" id="PIRSF002811">
    <property type="entry name" value="DnaG"/>
    <property type="match status" value="1"/>
</dbReference>
<dbReference type="Pfam" id="PF01807">
    <property type="entry name" value="Zn_ribbon_DnaG"/>
    <property type="match status" value="1"/>
</dbReference>
<comment type="subunit">
    <text evidence="12">Monomer. Interacts with DnaB.</text>
</comment>
<keyword evidence="11 12" id="KW-0804">Transcription</keyword>
<keyword evidence="9" id="KW-0460">Magnesium</keyword>
<dbReference type="SMART" id="SM00493">
    <property type="entry name" value="TOPRIM"/>
    <property type="match status" value="1"/>
</dbReference>
<evidence type="ECO:0000256" key="1">
    <source>
        <dbReference type="ARBA" id="ARBA00022478"/>
    </source>
</evidence>
<evidence type="ECO:0000256" key="9">
    <source>
        <dbReference type="ARBA" id="ARBA00022842"/>
    </source>
</evidence>
<name>A0A917LY87_9BACT</name>
<dbReference type="Proteomes" id="UP000647241">
    <property type="component" value="Unassembled WGS sequence"/>
</dbReference>
<dbReference type="InterPro" id="IPR030846">
    <property type="entry name" value="DnaG_bac"/>
</dbReference>
<accession>A0A917LY87</accession>
<dbReference type="GO" id="GO:0006269">
    <property type="term" value="P:DNA replication, synthesis of primer"/>
    <property type="evidence" value="ECO:0007669"/>
    <property type="project" value="UniProtKB-UniRule"/>
</dbReference>
<dbReference type="CDD" id="cd03364">
    <property type="entry name" value="TOPRIM_DnaG_primases"/>
    <property type="match status" value="1"/>
</dbReference>
<dbReference type="EMBL" id="BMGT01000001">
    <property type="protein sequence ID" value="GGG65105.1"/>
    <property type="molecule type" value="Genomic_DNA"/>
</dbReference>
<dbReference type="InterPro" id="IPR006295">
    <property type="entry name" value="DNA_primase_DnaG"/>
</dbReference>
<dbReference type="Pfam" id="PF08275">
    <property type="entry name" value="DNAG_N"/>
    <property type="match status" value="1"/>
</dbReference>
<dbReference type="InterPro" id="IPR002694">
    <property type="entry name" value="Znf_CHC2"/>
</dbReference>
<evidence type="ECO:0000256" key="13">
    <source>
        <dbReference type="PIRNR" id="PIRNR002811"/>
    </source>
</evidence>
<dbReference type="InterPro" id="IPR037068">
    <property type="entry name" value="DNA_primase_core_N_sf"/>
</dbReference>
<dbReference type="InterPro" id="IPR050219">
    <property type="entry name" value="DnaG_primase"/>
</dbReference>
<keyword evidence="2 12" id="KW-0639">Primosome</keyword>
<evidence type="ECO:0000256" key="2">
    <source>
        <dbReference type="ARBA" id="ARBA00022515"/>
    </source>
</evidence>
<evidence type="ECO:0000256" key="12">
    <source>
        <dbReference type="HAMAP-Rule" id="MF_00974"/>
    </source>
</evidence>
<evidence type="ECO:0000256" key="8">
    <source>
        <dbReference type="ARBA" id="ARBA00022833"/>
    </source>
</evidence>
<proteinExistence type="inferred from homology"/>
<dbReference type="PANTHER" id="PTHR30313">
    <property type="entry name" value="DNA PRIMASE"/>
    <property type="match status" value="1"/>
</dbReference>